<dbReference type="AlphaFoldDB" id="A0A9N8VSI4"/>
<feature type="compositionally biased region" description="Polar residues" evidence="2">
    <location>
        <begin position="705"/>
        <end position="724"/>
    </location>
</feature>
<dbReference type="EMBL" id="CAJVPJ010000044">
    <property type="protein sequence ID" value="CAG8465071.1"/>
    <property type="molecule type" value="Genomic_DNA"/>
</dbReference>
<accession>A0A9N8VSI4</accession>
<dbReference type="GO" id="GO:0005815">
    <property type="term" value="C:microtubule organizing center"/>
    <property type="evidence" value="ECO:0007669"/>
    <property type="project" value="TreeGrafter"/>
</dbReference>
<comment type="caution">
    <text evidence="3">The sequence shown here is derived from an EMBL/GenBank/DDBJ whole genome shotgun (WGS) entry which is preliminary data.</text>
</comment>
<dbReference type="GO" id="GO:0005874">
    <property type="term" value="C:microtubule"/>
    <property type="evidence" value="ECO:0007669"/>
    <property type="project" value="TreeGrafter"/>
</dbReference>
<dbReference type="PANTHER" id="PTHR14332">
    <property type="entry name" value="DISRUPTED IN SCHIZOPHRENIA 1 PROTEIN"/>
    <property type="match status" value="1"/>
</dbReference>
<keyword evidence="1" id="KW-0175">Coiled coil</keyword>
<evidence type="ECO:0000256" key="2">
    <source>
        <dbReference type="SAM" id="MobiDB-lite"/>
    </source>
</evidence>
<feature type="coiled-coil region" evidence="1">
    <location>
        <begin position="622"/>
        <end position="697"/>
    </location>
</feature>
<name>A0A9N8VSI4_9GLOM</name>
<dbReference type="Proteomes" id="UP000789572">
    <property type="component" value="Unassembled WGS sequence"/>
</dbReference>
<feature type="coiled-coil region" evidence="1">
    <location>
        <begin position="410"/>
        <end position="511"/>
    </location>
</feature>
<dbReference type="PANTHER" id="PTHR14332:SF3">
    <property type="entry name" value="DISRUPTED IN SCHIZOPHRENIA 1 PROTEIN"/>
    <property type="match status" value="1"/>
</dbReference>
<feature type="compositionally biased region" description="Polar residues" evidence="2">
    <location>
        <begin position="178"/>
        <end position="192"/>
    </location>
</feature>
<feature type="coiled-coil region" evidence="1">
    <location>
        <begin position="339"/>
        <end position="384"/>
    </location>
</feature>
<reference evidence="3" key="1">
    <citation type="submission" date="2021-06" db="EMBL/GenBank/DDBJ databases">
        <authorList>
            <person name="Kallberg Y."/>
            <person name="Tangrot J."/>
            <person name="Rosling A."/>
        </authorList>
    </citation>
    <scope>NUCLEOTIDE SEQUENCE</scope>
    <source>
        <strain evidence="3">IA702</strain>
    </source>
</reference>
<feature type="region of interest" description="Disordered" evidence="2">
    <location>
        <begin position="705"/>
        <end position="729"/>
    </location>
</feature>
<dbReference type="GO" id="GO:0045111">
    <property type="term" value="C:intermediate filament cytoskeleton"/>
    <property type="evidence" value="ECO:0007669"/>
    <property type="project" value="TreeGrafter"/>
</dbReference>
<evidence type="ECO:0000256" key="1">
    <source>
        <dbReference type="SAM" id="Coils"/>
    </source>
</evidence>
<dbReference type="GO" id="GO:0060271">
    <property type="term" value="P:cilium assembly"/>
    <property type="evidence" value="ECO:0007669"/>
    <property type="project" value="TreeGrafter"/>
</dbReference>
<feature type="region of interest" description="Disordered" evidence="2">
    <location>
        <begin position="155"/>
        <end position="192"/>
    </location>
</feature>
<organism evidence="3 4">
    <name type="scientific">Paraglomus occultum</name>
    <dbReference type="NCBI Taxonomy" id="144539"/>
    <lineage>
        <taxon>Eukaryota</taxon>
        <taxon>Fungi</taxon>
        <taxon>Fungi incertae sedis</taxon>
        <taxon>Mucoromycota</taxon>
        <taxon>Glomeromycotina</taxon>
        <taxon>Glomeromycetes</taxon>
        <taxon>Paraglomerales</taxon>
        <taxon>Paraglomeraceae</taxon>
        <taxon>Paraglomus</taxon>
    </lineage>
</organism>
<sequence length="777" mass="89230">MSKIKVTVLATRNMRRSALSFKQEDASPEGNEDDDLFSGLDVKSTEQVKNSAIAASSSRSIVDSQSLITNYVNNFEPSFASVTFDLGSDSSSANNKQNDEESSVFDFIRSSSSRKKIASLDEFEGLEFKSSHGVFAFQMSDSSNKSNDLTRSILERQGSWSQPMNRSKKVSLDELDLNSATPPNTSPTVFSPIRSISSGSTKLASVQSDIKVIEAEILQVCENQSRCFQRRNKIYENSVELWREIASLEKIQSEALKNEDYSKADTLTHEIQNKYASTKRNQQALSIIEQSLRELRQKHVNLFKSLVQAQKTLENFYEAEKDKTRKRLQQHVVDVEGLNKTETARINDLREQLEKEQSEVVFDADILSKNEAELNEKIEEHTRSEVAERDSLSKKRQEIRTEISDLLFRVEQLRFEEKNYTVKIEELDKKVASITEQFQPEKEEILREKSELDKREKELEKKMTSVNSTETQLQEKLERYKLEQETMETNLKTLELQMADLAVIMNKFEDESIEMTKLIDYFENRAKRDSEWDKEILIAQNAVDQLDEQVKLLTSRVIQDQQTYSSVQQDIATIDTQLPALEEQKKLAVAGRDFRVAGRLSSRIKDLKSTHEERVTFLVGKRESLEKDQEALRVAKKNLEEQNKKLAEVKRKTGAELYGELSESLLQLRSRYDMIKQKDYKELEALLQNEIKNLEYRIEHIQMSHGLSESSQVSEGGPNTQPKSPDTESETVVLVDNGVRLQQLEAELEDAVKKEDYDLADQIETTIKTIRNSISHQ</sequence>
<evidence type="ECO:0000313" key="3">
    <source>
        <dbReference type="EMBL" id="CAG8465071.1"/>
    </source>
</evidence>
<gene>
    <name evidence="3" type="ORF">POCULU_LOCUS757</name>
</gene>
<feature type="region of interest" description="Disordered" evidence="2">
    <location>
        <begin position="18"/>
        <end position="38"/>
    </location>
</feature>
<evidence type="ECO:0000313" key="4">
    <source>
        <dbReference type="Proteomes" id="UP000789572"/>
    </source>
</evidence>
<feature type="compositionally biased region" description="Acidic residues" evidence="2">
    <location>
        <begin position="26"/>
        <end position="36"/>
    </location>
</feature>
<protein>
    <submittedName>
        <fullName evidence="3">7478_t:CDS:1</fullName>
    </submittedName>
</protein>
<dbReference type="InterPro" id="IPR026081">
    <property type="entry name" value="DISC1"/>
</dbReference>
<proteinExistence type="predicted"/>
<dbReference type="OrthoDB" id="2416276at2759"/>
<keyword evidence="4" id="KW-1185">Reference proteome</keyword>